<accession>A0A556AYY8</accession>
<dbReference type="PANTHER" id="PTHR43630:SF2">
    <property type="entry name" value="GLYCOSYLTRANSFERASE"/>
    <property type="match status" value="1"/>
</dbReference>
<dbReference type="EMBL" id="VLTJ01000007">
    <property type="protein sequence ID" value="TSH98160.1"/>
    <property type="molecule type" value="Genomic_DNA"/>
</dbReference>
<dbReference type="SUPFAM" id="SSF53448">
    <property type="entry name" value="Nucleotide-diphospho-sugar transferases"/>
    <property type="match status" value="1"/>
</dbReference>
<keyword evidence="3" id="KW-0808">Transferase</keyword>
<dbReference type="InterPro" id="IPR029044">
    <property type="entry name" value="Nucleotide-diphossugar_trans"/>
</dbReference>
<evidence type="ECO:0000259" key="2">
    <source>
        <dbReference type="Pfam" id="PF00535"/>
    </source>
</evidence>
<evidence type="ECO:0000313" key="4">
    <source>
        <dbReference type="Proteomes" id="UP000318405"/>
    </source>
</evidence>
<comment type="similarity">
    <text evidence="1">Belongs to the glycosyltransferase 2 family. WaaE/KdtX subfamily.</text>
</comment>
<organism evidence="3 4">
    <name type="scientific">Verticiella sediminum</name>
    <dbReference type="NCBI Taxonomy" id="1247510"/>
    <lineage>
        <taxon>Bacteria</taxon>
        <taxon>Pseudomonadati</taxon>
        <taxon>Pseudomonadota</taxon>
        <taxon>Betaproteobacteria</taxon>
        <taxon>Burkholderiales</taxon>
        <taxon>Alcaligenaceae</taxon>
        <taxon>Verticiella</taxon>
    </lineage>
</organism>
<dbReference type="PANTHER" id="PTHR43630">
    <property type="entry name" value="POLY-BETA-1,6-N-ACETYL-D-GLUCOSAMINE SYNTHASE"/>
    <property type="match status" value="1"/>
</dbReference>
<dbReference type="GO" id="GO:0016740">
    <property type="term" value="F:transferase activity"/>
    <property type="evidence" value="ECO:0007669"/>
    <property type="project" value="UniProtKB-KW"/>
</dbReference>
<dbReference type="Proteomes" id="UP000318405">
    <property type="component" value="Unassembled WGS sequence"/>
</dbReference>
<protein>
    <submittedName>
        <fullName evidence="3">Glycosyltransferase family 2 protein</fullName>
    </submittedName>
</protein>
<name>A0A556AYY8_9BURK</name>
<evidence type="ECO:0000313" key="3">
    <source>
        <dbReference type="EMBL" id="TSH98160.1"/>
    </source>
</evidence>
<dbReference type="InterPro" id="IPR001173">
    <property type="entry name" value="Glyco_trans_2-like"/>
</dbReference>
<proteinExistence type="inferred from homology"/>
<reference evidence="3 4" key="1">
    <citation type="submission" date="2019-07" db="EMBL/GenBank/DDBJ databases">
        <title>Qingshengfaniella alkalisoli gen. nov., sp. nov., isolated from saline soil.</title>
        <authorList>
            <person name="Xu L."/>
            <person name="Huang X.-X."/>
            <person name="Sun J.-Q."/>
        </authorList>
    </citation>
    <scope>NUCLEOTIDE SEQUENCE [LARGE SCALE GENOMIC DNA]</scope>
    <source>
        <strain evidence="3 4">DSM 27279</strain>
    </source>
</reference>
<evidence type="ECO:0000256" key="1">
    <source>
        <dbReference type="ARBA" id="ARBA00038494"/>
    </source>
</evidence>
<gene>
    <name evidence="3" type="ORF">FOZ76_05070</name>
</gene>
<dbReference type="OrthoDB" id="9815923at2"/>
<comment type="caution">
    <text evidence="3">The sequence shown here is derived from an EMBL/GenBank/DDBJ whole genome shotgun (WGS) entry which is preliminary data.</text>
</comment>
<sequence>MAAAPQAGRPAQASGGTVNGRPRLSVIVITRNAGRHLAACLASVDFADECVVLDSGSDDDTLAIARAHGARVECSADWPGFGAQKNRVLALASGDWVLSLDADECVTPELAQEILQVLAAPAHVAYDMPRLSKFCGRYMRHGGWWPDRVLRLFRRGQARFTDARVHEKLVAEGSVGHLRWHLLHDTHADLDEAIAKINRYSTDSAQVLHARGKRANLPGAVGHGVWTFIRMYFLRLGLLDGRHGFVLATVTAMGSYARYAKLMFLNDEARRERATPPR</sequence>
<dbReference type="RefSeq" id="WP_143947042.1">
    <property type="nucleotide sequence ID" value="NZ_BAABMB010000004.1"/>
</dbReference>
<dbReference type="Gene3D" id="3.90.550.10">
    <property type="entry name" value="Spore Coat Polysaccharide Biosynthesis Protein SpsA, Chain A"/>
    <property type="match status" value="1"/>
</dbReference>
<feature type="domain" description="Glycosyltransferase 2-like" evidence="2">
    <location>
        <begin position="25"/>
        <end position="142"/>
    </location>
</feature>
<keyword evidence="4" id="KW-1185">Reference proteome</keyword>
<dbReference type="CDD" id="cd02511">
    <property type="entry name" value="Beta4Glucosyltransferase"/>
    <property type="match status" value="1"/>
</dbReference>
<dbReference type="AlphaFoldDB" id="A0A556AYY8"/>
<dbReference type="Pfam" id="PF00535">
    <property type="entry name" value="Glycos_transf_2"/>
    <property type="match status" value="1"/>
</dbReference>